<protein>
    <submittedName>
        <fullName evidence="3">Uncharacterized protein LOC113502475</fullName>
    </submittedName>
    <submittedName>
        <fullName evidence="4">Uncharacterized protein LOC113506473</fullName>
    </submittedName>
</protein>
<reference evidence="3 4" key="1">
    <citation type="submission" date="2025-04" db="UniProtKB">
        <authorList>
            <consortium name="RefSeq"/>
        </authorList>
    </citation>
    <scope>IDENTIFICATION</scope>
</reference>
<dbReference type="KEGG" id="tnl:113502475"/>
<organism evidence="2 3">
    <name type="scientific">Trichoplusia ni</name>
    <name type="common">Cabbage looper</name>
    <dbReference type="NCBI Taxonomy" id="7111"/>
    <lineage>
        <taxon>Eukaryota</taxon>
        <taxon>Metazoa</taxon>
        <taxon>Ecdysozoa</taxon>
        <taxon>Arthropoda</taxon>
        <taxon>Hexapoda</taxon>
        <taxon>Insecta</taxon>
        <taxon>Pterygota</taxon>
        <taxon>Neoptera</taxon>
        <taxon>Endopterygota</taxon>
        <taxon>Lepidoptera</taxon>
        <taxon>Glossata</taxon>
        <taxon>Ditrysia</taxon>
        <taxon>Noctuoidea</taxon>
        <taxon>Noctuidae</taxon>
        <taxon>Plusiinae</taxon>
        <taxon>Trichoplusia</taxon>
    </lineage>
</organism>
<dbReference type="OrthoDB" id="7290788at2759"/>
<name>A0A7E5WGM6_TRINI</name>
<keyword evidence="1" id="KW-1133">Transmembrane helix</keyword>
<evidence type="ECO:0000313" key="3">
    <source>
        <dbReference type="RefSeq" id="XP_026739858.1"/>
    </source>
</evidence>
<evidence type="ECO:0000313" key="4">
    <source>
        <dbReference type="RefSeq" id="XP_026745118.1"/>
    </source>
</evidence>
<dbReference type="KEGG" id="tnl:113506473"/>
<keyword evidence="1" id="KW-0472">Membrane</keyword>
<keyword evidence="1" id="KW-0812">Transmembrane</keyword>
<gene>
    <name evidence="3" type="primary">LOC113502475</name>
    <name evidence="4" type="synonym">LOC113506473</name>
</gene>
<accession>A0A7E5WGM6</accession>
<dbReference type="Proteomes" id="UP000322000">
    <property type="component" value="Chromosome 17"/>
</dbReference>
<evidence type="ECO:0000313" key="2">
    <source>
        <dbReference type="Proteomes" id="UP000322000"/>
    </source>
</evidence>
<dbReference type="GeneID" id="113502475"/>
<proteinExistence type="predicted"/>
<dbReference type="RefSeq" id="XP_026739858.1">
    <property type="nucleotide sequence ID" value="XM_026884057.1"/>
</dbReference>
<evidence type="ECO:0000256" key="1">
    <source>
        <dbReference type="SAM" id="Phobius"/>
    </source>
</evidence>
<sequence length="238" mass="26967">MSYVYIEAECPKLNNWYLCEKGVAHQIRTKADCIQELITNQVLQESCHFTTVTLTTEAMEKLDDQHYVLSFPHETKAQLICNQKDYTSLQGSYLATIPVGCRLKSEEFTISNDYNEIKGQPLKLMKIPYNAEKHAAAATHVNLNSIDLQGLHSVQDKITLQTPVHLDQPQMDTLYHTTIPFYGVLLAAGITIIIAISRRYLFKCKKTTKKDQQPPVIILEGNKNPEDIPATFSLNVLK</sequence>
<dbReference type="RefSeq" id="XP_026745118.1">
    <property type="nucleotide sequence ID" value="XM_026889317.1"/>
</dbReference>
<feature type="transmembrane region" description="Helical" evidence="1">
    <location>
        <begin position="179"/>
        <end position="201"/>
    </location>
</feature>
<keyword evidence="2" id="KW-1185">Reference proteome</keyword>
<dbReference type="AlphaFoldDB" id="A0A7E5WGM6"/>